<name>A0ABV5KHX8_9BACL</name>
<dbReference type="Gene3D" id="1.10.287.950">
    <property type="entry name" value="Methyl-accepting chemotaxis protein"/>
    <property type="match status" value="1"/>
</dbReference>
<dbReference type="Pfam" id="PF00015">
    <property type="entry name" value="MCPsignal"/>
    <property type="match status" value="1"/>
</dbReference>
<comment type="similarity">
    <text evidence="5">Belongs to the methyl-accepting chemotaxis (MCP) protein family.</text>
</comment>
<reference evidence="11 12" key="1">
    <citation type="submission" date="2024-09" db="EMBL/GenBank/DDBJ databases">
        <authorList>
            <person name="Sun Q."/>
            <person name="Mori K."/>
        </authorList>
    </citation>
    <scope>NUCLEOTIDE SEQUENCE [LARGE SCALE GENOMIC DNA]</scope>
    <source>
        <strain evidence="11 12">TISTR 2452</strain>
    </source>
</reference>
<evidence type="ECO:0000256" key="4">
    <source>
        <dbReference type="ARBA" id="ARBA00023224"/>
    </source>
</evidence>
<comment type="subcellular location">
    <subcellularLocation>
        <location evidence="1">Cell membrane</location>
    </subcellularLocation>
</comment>
<dbReference type="InterPro" id="IPR003660">
    <property type="entry name" value="HAMP_dom"/>
</dbReference>
<evidence type="ECO:0000256" key="5">
    <source>
        <dbReference type="ARBA" id="ARBA00029447"/>
    </source>
</evidence>
<dbReference type="PROSITE" id="PS50885">
    <property type="entry name" value="HAMP"/>
    <property type="match status" value="1"/>
</dbReference>
<evidence type="ECO:0000256" key="2">
    <source>
        <dbReference type="ARBA" id="ARBA00022475"/>
    </source>
</evidence>
<feature type="domain" description="Methyl-accepting transducer" evidence="9">
    <location>
        <begin position="274"/>
        <end position="510"/>
    </location>
</feature>
<dbReference type="Pfam" id="PF00672">
    <property type="entry name" value="HAMP"/>
    <property type="match status" value="1"/>
</dbReference>
<feature type="domain" description="HAMP" evidence="10">
    <location>
        <begin position="202"/>
        <end position="255"/>
    </location>
</feature>
<evidence type="ECO:0000313" key="11">
    <source>
        <dbReference type="EMBL" id="MFB9324769.1"/>
    </source>
</evidence>
<dbReference type="SMART" id="SM00304">
    <property type="entry name" value="HAMP"/>
    <property type="match status" value="1"/>
</dbReference>
<dbReference type="SMART" id="SM00283">
    <property type="entry name" value="MA"/>
    <property type="match status" value="1"/>
</dbReference>
<dbReference type="SUPFAM" id="SSF58104">
    <property type="entry name" value="Methyl-accepting chemotaxis protein (MCP) signaling domain"/>
    <property type="match status" value="1"/>
</dbReference>
<proteinExistence type="inferred from homology"/>
<feature type="transmembrane region" description="Helical" evidence="8">
    <location>
        <begin position="183"/>
        <end position="205"/>
    </location>
</feature>
<dbReference type="EMBL" id="JBHMDO010000003">
    <property type="protein sequence ID" value="MFB9324769.1"/>
    <property type="molecule type" value="Genomic_DNA"/>
</dbReference>
<keyword evidence="8" id="KW-0812">Transmembrane</keyword>
<evidence type="ECO:0000256" key="3">
    <source>
        <dbReference type="ARBA" id="ARBA00023136"/>
    </source>
</evidence>
<dbReference type="Pfam" id="PF12729">
    <property type="entry name" value="4HB_MCP_1"/>
    <property type="match status" value="1"/>
</dbReference>
<dbReference type="CDD" id="cd11386">
    <property type="entry name" value="MCP_signal"/>
    <property type="match status" value="1"/>
</dbReference>
<feature type="region of interest" description="Disordered" evidence="7">
    <location>
        <begin position="322"/>
        <end position="342"/>
    </location>
</feature>
<evidence type="ECO:0000256" key="8">
    <source>
        <dbReference type="SAM" id="Phobius"/>
    </source>
</evidence>
<organism evidence="11 12">
    <name type="scientific">Paenibacillus aurantiacus</name>
    <dbReference type="NCBI Taxonomy" id="1936118"/>
    <lineage>
        <taxon>Bacteria</taxon>
        <taxon>Bacillati</taxon>
        <taxon>Bacillota</taxon>
        <taxon>Bacilli</taxon>
        <taxon>Bacillales</taxon>
        <taxon>Paenibacillaceae</taxon>
        <taxon>Paenibacillus</taxon>
    </lineage>
</organism>
<gene>
    <name evidence="11" type="ORF">ACFFSY_02295</name>
</gene>
<dbReference type="CDD" id="cd06225">
    <property type="entry name" value="HAMP"/>
    <property type="match status" value="1"/>
</dbReference>
<feature type="compositionally biased region" description="Basic and acidic residues" evidence="7">
    <location>
        <begin position="327"/>
        <end position="340"/>
    </location>
</feature>
<evidence type="ECO:0000259" key="10">
    <source>
        <dbReference type="PROSITE" id="PS50885"/>
    </source>
</evidence>
<keyword evidence="3 8" id="KW-0472">Membrane</keyword>
<sequence length="561" mass="60403">MKRITIKMKVGTKISLSFVVVIGLMGTMAYSAYNSSQNTEDQMILFANNRVQAVESVHEMKYGLERLQAIGMMAANAKDETQAKQLMEERGELFAWMGEQIETYKKYAIGDNETKLIGQIEETYKGLTQMLSSGQHISIEDSMATYKTYQEIIQKLDDENGTNTEAMLADAIKGSDEGQVSTLAFGGIAVAVAILIVLILTRNLIRPLRIVRDRMLEVGDGMLTSEPLQLTRVDEFGELAEAADKMVANLRTIVLKTADYSSELAVAASMLSESAEGTSKSAAGIKDTIGQAAAGAEQQGHGAGETARAMEEMSLGVQRVAESAGDVSDKSTEAKQDAEQGQRSIVNAGDRMDAVIAATDHLSQLIKHLEERNEQIGSLVDQINNIARQTGVLALNAGIEAARAGEHGRGFAVVAGEVRQLAAQSQTAATSIVEVIGEIQESTKAASEAMDKELGEVNEASRAVKLAGAQFAKIVKSVQEMGTQVEETLAVAEEMSASSQEVSASVNEQASIATQLSRSFKSVTDRAEEQVSSMTQISAYTQELTRIAKELQATVHRFQLK</sequence>
<accession>A0ABV5KHX8</accession>
<keyword evidence="4 6" id="KW-0807">Transducer</keyword>
<evidence type="ECO:0000256" key="7">
    <source>
        <dbReference type="SAM" id="MobiDB-lite"/>
    </source>
</evidence>
<evidence type="ECO:0000313" key="12">
    <source>
        <dbReference type="Proteomes" id="UP001589747"/>
    </source>
</evidence>
<dbReference type="PROSITE" id="PS50111">
    <property type="entry name" value="CHEMOTAXIS_TRANSDUC_2"/>
    <property type="match status" value="1"/>
</dbReference>
<keyword evidence="8" id="KW-1133">Transmembrane helix</keyword>
<keyword evidence="12" id="KW-1185">Reference proteome</keyword>
<comment type="caution">
    <text evidence="11">The sequence shown here is derived from an EMBL/GenBank/DDBJ whole genome shotgun (WGS) entry which is preliminary data.</text>
</comment>
<dbReference type="PANTHER" id="PTHR32089">
    <property type="entry name" value="METHYL-ACCEPTING CHEMOTAXIS PROTEIN MCPB"/>
    <property type="match status" value="1"/>
</dbReference>
<dbReference type="PANTHER" id="PTHR32089:SF112">
    <property type="entry name" value="LYSOZYME-LIKE PROTEIN-RELATED"/>
    <property type="match status" value="1"/>
</dbReference>
<dbReference type="Proteomes" id="UP001589747">
    <property type="component" value="Unassembled WGS sequence"/>
</dbReference>
<dbReference type="RefSeq" id="WP_377489255.1">
    <property type="nucleotide sequence ID" value="NZ_JBHMDO010000003.1"/>
</dbReference>
<keyword evidence="2" id="KW-1003">Cell membrane</keyword>
<dbReference type="InterPro" id="IPR004089">
    <property type="entry name" value="MCPsignal_dom"/>
</dbReference>
<evidence type="ECO:0000259" key="9">
    <source>
        <dbReference type="PROSITE" id="PS50111"/>
    </source>
</evidence>
<evidence type="ECO:0000256" key="1">
    <source>
        <dbReference type="ARBA" id="ARBA00004236"/>
    </source>
</evidence>
<protein>
    <submittedName>
        <fullName evidence="11">Methyl-accepting chemotaxis protein</fullName>
    </submittedName>
</protein>
<dbReference type="InterPro" id="IPR024478">
    <property type="entry name" value="HlyB_4HB_MCP"/>
</dbReference>
<evidence type="ECO:0000256" key="6">
    <source>
        <dbReference type="PROSITE-ProRule" id="PRU00284"/>
    </source>
</evidence>